<dbReference type="Gene3D" id="1.10.10.10">
    <property type="entry name" value="Winged helix-like DNA-binding domain superfamily/Winged helix DNA-binding domain"/>
    <property type="match status" value="1"/>
</dbReference>
<organism evidence="14 15">
    <name type="scientific">Sesamum alatum</name>
    <dbReference type="NCBI Taxonomy" id="300844"/>
    <lineage>
        <taxon>Eukaryota</taxon>
        <taxon>Viridiplantae</taxon>
        <taxon>Streptophyta</taxon>
        <taxon>Embryophyta</taxon>
        <taxon>Tracheophyta</taxon>
        <taxon>Spermatophyta</taxon>
        <taxon>Magnoliopsida</taxon>
        <taxon>eudicotyledons</taxon>
        <taxon>Gunneridae</taxon>
        <taxon>Pentapetalae</taxon>
        <taxon>asterids</taxon>
        <taxon>lamiids</taxon>
        <taxon>Lamiales</taxon>
        <taxon>Pedaliaceae</taxon>
        <taxon>Sesamum</taxon>
    </lineage>
</organism>
<sequence length="880" mass="101021">MAYAALVSLAQTLDQILNHHRCCSIPLICEDQLFESLREKLSFLQAFLEDYAQIGGEAVEGLEGRIRAVAYRAEDIIESHVSDQISSEDNCCMRYMDLELQNSEKNEGDLQKVLELLDYIIEQVMSIQKSIKVEDLQGSYTSVPASSGGAPNDGNKMVGFDEDIVALKARLCGESFKLQVISIVGMGGIGKTTLAKNIFNDPLVAYHFHTRVWITVSQDYHLREVLLALVASLTDQETMDLSKRMNDELAECVYKNLKGKTYFIVMDDMWSTKTWDDLRRFFPNDNNGSRVLLTTRLSDVAVYASSSPLHHMHFLDEEWSWNLLRDKVFGQQRCPPKLERVGRTIAKRCRGLPLAIAMVAGILTKMDRTRYHWEKIVENISGVVATYDEHFSNILTLSYNRLPCHLKACFLYIGGFPEDYNIPVSKLTKLWIAEGFLKLNGSKSLEELAEEYLEDLVKRNLVLIVEKRSNGKIKFCGVHDLLRDLCIQKAQEEEFLHATNSSTRGIQHQRRLSIHSQIYGNDVDKFSCASFIRSFLYFPWYIASLSFLQGYRLLRVLDLITTRSDTIQPEITQLFHLRFLALSLIAAEFCSELIIPPSISKLQNLQTLMIRIYGCENIDDLQLPPIEMMPSEIWEMPQLRHLIFFQRDKLPIPLVVAPSGGQVLENLQTLCVNNFRCTSNAIEMIPNLKKLKVYYFDSFREAWAKYCLNNLVHLCQLETLNLMFMYPRRYTSDPFLAFPLGLKKLTLSTCELPWDDMAVIRSLPNLEVLKLKDDAFIGAEWECSDGEFPRLKFLLMDGLNLICWRVESTHFPCLERLIITRCWKLEEIPCEIGEISTLQLIEVVRASKSAANSAVSIQEEQRDLGNDVLQVRIRDREEEY</sequence>
<dbReference type="Pfam" id="PF23598">
    <property type="entry name" value="LRR_14"/>
    <property type="match status" value="1"/>
</dbReference>
<dbReference type="GO" id="GO:0043531">
    <property type="term" value="F:ADP binding"/>
    <property type="evidence" value="ECO:0007669"/>
    <property type="project" value="InterPro"/>
</dbReference>
<dbReference type="InterPro" id="IPR027417">
    <property type="entry name" value="P-loop_NTPase"/>
</dbReference>
<evidence type="ECO:0000256" key="2">
    <source>
        <dbReference type="ARBA" id="ARBA00004496"/>
    </source>
</evidence>
<dbReference type="InterPro" id="IPR038005">
    <property type="entry name" value="RX-like_CC"/>
</dbReference>
<feature type="domain" description="Disease resistance protein winged helix" evidence="12">
    <location>
        <begin position="416"/>
        <end position="486"/>
    </location>
</feature>
<keyword evidence="8" id="KW-0547">Nucleotide-binding</keyword>
<accession>A0AAE1XLS8</accession>
<proteinExistence type="inferred from homology"/>
<dbReference type="InterPro" id="IPR058922">
    <property type="entry name" value="WHD_DRP"/>
</dbReference>
<dbReference type="InterPro" id="IPR055414">
    <property type="entry name" value="LRR_R13L4/SHOC2-like"/>
</dbReference>
<comment type="subcellular location">
    <subcellularLocation>
        <location evidence="2">Cytoplasm</location>
    </subcellularLocation>
</comment>
<dbReference type="PANTHER" id="PTHR23155">
    <property type="entry name" value="DISEASE RESISTANCE PROTEIN RP"/>
    <property type="match status" value="1"/>
</dbReference>
<dbReference type="GO" id="GO:0051607">
    <property type="term" value="P:defense response to virus"/>
    <property type="evidence" value="ECO:0007669"/>
    <property type="project" value="UniProtKB-ARBA"/>
</dbReference>
<evidence type="ECO:0000313" key="15">
    <source>
        <dbReference type="Proteomes" id="UP001293254"/>
    </source>
</evidence>
<dbReference type="CDD" id="cd14798">
    <property type="entry name" value="RX-CC_like"/>
    <property type="match status" value="1"/>
</dbReference>
<evidence type="ECO:0000313" key="14">
    <source>
        <dbReference type="EMBL" id="KAK4414159.1"/>
    </source>
</evidence>
<dbReference type="InterPro" id="IPR032675">
    <property type="entry name" value="LRR_dom_sf"/>
</dbReference>
<comment type="function">
    <text evidence="1">Confers resistance to late blight (Phytophthora infestans) races carrying the avirulence gene Avr1. Resistance proteins guard the plant against pathogens that contain an appropriate avirulence protein via an indirect interaction with this avirulence protein. That triggers a defense system including the hypersensitive response, which restricts the pathogen growth.</text>
</comment>
<keyword evidence="15" id="KW-1185">Reference proteome</keyword>
<dbReference type="FunFam" id="3.40.50.300:FF:001091">
    <property type="entry name" value="Probable disease resistance protein At1g61300"/>
    <property type="match status" value="1"/>
</dbReference>
<reference evidence="14" key="1">
    <citation type="submission" date="2020-06" db="EMBL/GenBank/DDBJ databases">
        <authorList>
            <person name="Li T."/>
            <person name="Hu X."/>
            <person name="Zhang T."/>
            <person name="Song X."/>
            <person name="Zhang H."/>
            <person name="Dai N."/>
            <person name="Sheng W."/>
            <person name="Hou X."/>
            <person name="Wei L."/>
        </authorList>
    </citation>
    <scope>NUCLEOTIDE SEQUENCE</scope>
    <source>
        <strain evidence="14">3651</strain>
        <tissue evidence="14">Leaf</tissue>
    </source>
</reference>
<keyword evidence="7" id="KW-0677">Repeat</keyword>
<dbReference type="Gene3D" id="1.20.5.4130">
    <property type="match status" value="1"/>
</dbReference>
<keyword evidence="9" id="KW-0611">Plant defense</keyword>
<dbReference type="InterPro" id="IPR044974">
    <property type="entry name" value="Disease_R_plants"/>
</dbReference>
<evidence type="ECO:0000256" key="1">
    <source>
        <dbReference type="ARBA" id="ARBA00002074"/>
    </source>
</evidence>
<dbReference type="InterPro" id="IPR002182">
    <property type="entry name" value="NB-ARC"/>
</dbReference>
<evidence type="ECO:0000256" key="5">
    <source>
        <dbReference type="ARBA" id="ARBA00022614"/>
    </source>
</evidence>
<dbReference type="GO" id="GO:0009626">
    <property type="term" value="P:plant-type hypersensitive response"/>
    <property type="evidence" value="ECO:0007669"/>
    <property type="project" value="UniProtKB-KW"/>
</dbReference>
<keyword evidence="5" id="KW-0433">Leucine-rich repeat</keyword>
<evidence type="ECO:0000256" key="8">
    <source>
        <dbReference type="ARBA" id="ARBA00022741"/>
    </source>
</evidence>
<dbReference type="GO" id="GO:0005737">
    <property type="term" value="C:cytoplasm"/>
    <property type="evidence" value="ECO:0007669"/>
    <property type="project" value="UniProtKB-SubCell"/>
</dbReference>
<keyword evidence="10" id="KW-0067">ATP-binding</keyword>
<feature type="domain" description="NB-ARC" evidence="11">
    <location>
        <begin position="164"/>
        <end position="332"/>
    </location>
</feature>
<protein>
    <submittedName>
        <fullName evidence="14">Late blight resistance proteinR1A-10</fullName>
    </submittedName>
</protein>
<evidence type="ECO:0000256" key="7">
    <source>
        <dbReference type="ARBA" id="ARBA00022737"/>
    </source>
</evidence>
<dbReference type="Gene3D" id="1.10.8.430">
    <property type="entry name" value="Helical domain of apoptotic protease-activating factors"/>
    <property type="match status" value="1"/>
</dbReference>
<reference evidence="14" key="2">
    <citation type="journal article" date="2024" name="Plant">
        <title>Genomic evolution and insights into agronomic trait innovations of Sesamum species.</title>
        <authorList>
            <person name="Miao H."/>
            <person name="Wang L."/>
            <person name="Qu L."/>
            <person name="Liu H."/>
            <person name="Sun Y."/>
            <person name="Le M."/>
            <person name="Wang Q."/>
            <person name="Wei S."/>
            <person name="Zheng Y."/>
            <person name="Lin W."/>
            <person name="Duan Y."/>
            <person name="Cao H."/>
            <person name="Xiong S."/>
            <person name="Wang X."/>
            <person name="Wei L."/>
            <person name="Li C."/>
            <person name="Ma Q."/>
            <person name="Ju M."/>
            <person name="Zhao R."/>
            <person name="Li G."/>
            <person name="Mu C."/>
            <person name="Tian Q."/>
            <person name="Mei H."/>
            <person name="Zhang T."/>
            <person name="Gao T."/>
            <person name="Zhang H."/>
        </authorList>
    </citation>
    <scope>NUCLEOTIDE SEQUENCE</scope>
    <source>
        <strain evidence="14">3651</strain>
    </source>
</reference>
<comment type="caution">
    <text evidence="14">The sequence shown here is derived from an EMBL/GenBank/DDBJ whole genome shotgun (WGS) entry which is preliminary data.</text>
</comment>
<evidence type="ECO:0000259" key="12">
    <source>
        <dbReference type="Pfam" id="PF23559"/>
    </source>
</evidence>
<dbReference type="Gene3D" id="3.40.50.300">
    <property type="entry name" value="P-loop containing nucleotide triphosphate hydrolases"/>
    <property type="match status" value="1"/>
</dbReference>
<dbReference type="InterPro" id="IPR042197">
    <property type="entry name" value="Apaf_helical"/>
</dbReference>
<dbReference type="Pfam" id="PF00931">
    <property type="entry name" value="NB-ARC"/>
    <property type="match status" value="1"/>
</dbReference>
<gene>
    <name evidence="14" type="ORF">Salat_2828700</name>
</gene>
<feature type="domain" description="Disease resistance R13L4/SHOC-2-like LRR" evidence="13">
    <location>
        <begin position="532"/>
        <end position="751"/>
    </location>
</feature>
<dbReference type="Pfam" id="PF23559">
    <property type="entry name" value="WHD_DRP"/>
    <property type="match status" value="1"/>
</dbReference>
<evidence type="ECO:0000256" key="6">
    <source>
        <dbReference type="ARBA" id="ARBA00022667"/>
    </source>
</evidence>
<dbReference type="EMBL" id="JACGWO010000012">
    <property type="protein sequence ID" value="KAK4414159.1"/>
    <property type="molecule type" value="Genomic_DNA"/>
</dbReference>
<evidence type="ECO:0000259" key="11">
    <source>
        <dbReference type="Pfam" id="PF00931"/>
    </source>
</evidence>
<dbReference type="FunFam" id="1.10.10.10:FF:000322">
    <property type="entry name" value="Probable disease resistance protein At1g63360"/>
    <property type="match status" value="1"/>
</dbReference>
<dbReference type="PRINTS" id="PR00364">
    <property type="entry name" value="DISEASERSIST"/>
</dbReference>
<evidence type="ECO:0000256" key="9">
    <source>
        <dbReference type="ARBA" id="ARBA00022821"/>
    </source>
</evidence>
<dbReference type="InterPro" id="IPR036388">
    <property type="entry name" value="WH-like_DNA-bd_sf"/>
</dbReference>
<dbReference type="PANTHER" id="PTHR23155:SF1152">
    <property type="entry name" value="AAA+ ATPASE DOMAIN-CONTAINING PROTEIN"/>
    <property type="match status" value="1"/>
</dbReference>
<keyword evidence="6" id="KW-0381">Hypersensitive response</keyword>
<name>A0AAE1XLS8_9LAMI</name>
<dbReference type="SUPFAM" id="SSF52540">
    <property type="entry name" value="P-loop containing nucleoside triphosphate hydrolases"/>
    <property type="match status" value="1"/>
</dbReference>
<comment type="similarity">
    <text evidence="3">Belongs to the disease resistance NB-LRR family.</text>
</comment>
<dbReference type="AlphaFoldDB" id="A0AAE1XLS8"/>
<evidence type="ECO:0000256" key="3">
    <source>
        <dbReference type="ARBA" id="ARBA00008894"/>
    </source>
</evidence>
<evidence type="ECO:0000256" key="10">
    <source>
        <dbReference type="ARBA" id="ARBA00022840"/>
    </source>
</evidence>
<evidence type="ECO:0000259" key="13">
    <source>
        <dbReference type="Pfam" id="PF23598"/>
    </source>
</evidence>
<dbReference type="SUPFAM" id="SSF52058">
    <property type="entry name" value="L domain-like"/>
    <property type="match status" value="1"/>
</dbReference>
<dbReference type="GO" id="GO:0005524">
    <property type="term" value="F:ATP binding"/>
    <property type="evidence" value="ECO:0007669"/>
    <property type="project" value="UniProtKB-KW"/>
</dbReference>
<dbReference type="Proteomes" id="UP001293254">
    <property type="component" value="Unassembled WGS sequence"/>
</dbReference>
<dbReference type="Gene3D" id="3.80.10.10">
    <property type="entry name" value="Ribonuclease Inhibitor"/>
    <property type="match status" value="1"/>
</dbReference>
<keyword evidence="4" id="KW-0963">Cytoplasm</keyword>
<evidence type="ECO:0000256" key="4">
    <source>
        <dbReference type="ARBA" id="ARBA00022490"/>
    </source>
</evidence>